<protein>
    <submittedName>
        <fullName evidence="1">Uncharacterized protein</fullName>
    </submittedName>
</protein>
<evidence type="ECO:0000313" key="1">
    <source>
        <dbReference type="EMBL" id="GAG87748.1"/>
    </source>
</evidence>
<dbReference type="EMBL" id="BART01011654">
    <property type="protein sequence ID" value="GAG87748.1"/>
    <property type="molecule type" value="Genomic_DNA"/>
</dbReference>
<dbReference type="AlphaFoldDB" id="X1BU82"/>
<proteinExistence type="predicted"/>
<sequence length="53" mass="6500">MVVEKYKLTERDKEKIVPKVERLKKFGYGRVQILVKDHKVYRTLYTEDELEEK</sequence>
<organism evidence="1">
    <name type="scientific">marine sediment metagenome</name>
    <dbReference type="NCBI Taxonomy" id="412755"/>
    <lineage>
        <taxon>unclassified sequences</taxon>
        <taxon>metagenomes</taxon>
        <taxon>ecological metagenomes</taxon>
    </lineage>
</organism>
<name>X1BU82_9ZZZZ</name>
<reference evidence="1" key="1">
    <citation type="journal article" date="2014" name="Front. Microbiol.">
        <title>High frequency of phylogenetically diverse reductive dehalogenase-homologous genes in deep subseafloor sedimentary metagenomes.</title>
        <authorList>
            <person name="Kawai M."/>
            <person name="Futagami T."/>
            <person name="Toyoda A."/>
            <person name="Takaki Y."/>
            <person name="Nishi S."/>
            <person name="Hori S."/>
            <person name="Arai W."/>
            <person name="Tsubouchi T."/>
            <person name="Morono Y."/>
            <person name="Uchiyama I."/>
            <person name="Ito T."/>
            <person name="Fujiyama A."/>
            <person name="Inagaki F."/>
            <person name="Takami H."/>
        </authorList>
    </citation>
    <scope>NUCLEOTIDE SEQUENCE</scope>
    <source>
        <strain evidence="1">Expedition CK06-06</strain>
    </source>
</reference>
<accession>X1BU82</accession>
<gene>
    <name evidence="1" type="ORF">S01H4_24716</name>
</gene>
<comment type="caution">
    <text evidence="1">The sequence shown here is derived from an EMBL/GenBank/DDBJ whole genome shotgun (WGS) entry which is preliminary data.</text>
</comment>